<dbReference type="EMBL" id="JBHTEE010000001">
    <property type="protein sequence ID" value="MFC7598707.1"/>
    <property type="molecule type" value="Genomic_DNA"/>
</dbReference>
<evidence type="ECO:0000256" key="1">
    <source>
        <dbReference type="ARBA" id="ARBA00022691"/>
    </source>
</evidence>
<dbReference type="Gene3D" id="3.20.20.70">
    <property type="entry name" value="Aldolase class I"/>
    <property type="match status" value="1"/>
</dbReference>
<dbReference type="RefSeq" id="WP_343982877.1">
    <property type="nucleotide sequence ID" value="NZ_BAAAGK010000274.1"/>
</dbReference>
<evidence type="ECO:0000313" key="6">
    <source>
        <dbReference type="EMBL" id="MFC7598707.1"/>
    </source>
</evidence>
<keyword evidence="2" id="KW-0479">Metal-binding</keyword>
<protein>
    <submittedName>
        <fullName evidence="6">Cyclophane-forming radical SAM peptide maturase AmcB</fullName>
    </submittedName>
</protein>
<sequence>MEDEVNFNRWFGRAKTLVLQPTTLCNLDCVYCYLPFRRLSNEMSPEVAQAVAASAADLTGSGDELDIVWHGGEPLALGRRRFAALLAPFEELRHAGRIQHSVQTNATLIDDEWCDLLACYQVRVGVSIDGPAALNTRRVDLRGRPAFDRIVCGIRRLANYGIRFSLIAVVGAEGIEQPESLLDFLADLGPHSIGLNVEEMEGVNDQRCGITQDQAERFWHRVLDWRKTHDDGPALRELDRLAGYLHLSRSGRGDEWCRYGLDPIPTVSVDGDVVLLSPELAGISDDTYGDFLAGNVRSQSIVGMLDKAHRLRYVREFMVGLQRCEAECEFWDFCRGAQACNRYFENGSFATTETDYCRLTRQALITALYTATKKENAA</sequence>
<keyword evidence="4" id="KW-0411">Iron-sulfur</keyword>
<dbReference type="InterPro" id="IPR058240">
    <property type="entry name" value="rSAM_sf"/>
</dbReference>
<evidence type="ECO:0000256" key="4">
    <source>
        <dbReference type="ARBA" id="ARBA00023014"/>
    </source>
</evidence>
<dbReference type="SFLD" id="SFLDG01067">
    <property type="entry name" value="SPASM/twitch_domain_containing"/>
    <property type="match status" value="1"/>
</dbReference>
<dbReference type="PROSITE" id="PS51918">
    <property type="entry name" value="RADICAL_SAM"/>
    <property type="match status" value="1"/>
</dbReference>
<dbReference type="InterPro" id="IPR013785">
    <property type="entry name" value="Aldolase_TIM"/>
</dbReference>
<dbReference type="SFLD" id="SFLDG01072">
    <property type="entry name" value="dehydrogenase_like"/>
    <property type="match status" value="1"/>
</dbReference>
<accession>A0ABW2SQY6</accession>
<keyword evidence="1" id="KW-0949">S-adenosyl-L-methionine</keyword>
<evidence type="ECO:0000313" key="7">
    <source>
        <dbReference type="Proteomes" id="UP001596514"/>
    </source>
</evidence>
<feature type="domain" description="Radical SAM core" evidence="5">
    <location>
        <begin position="9"/>
        <end position="234"/>
    </location>
</feature>
<reference evidence="7" key="1">
    <citation type="journal article" date="2019" name="Int. J. Syst. Evol. Microbiol.">
        <title>The Global Catalogue of Microorganisms (GCM) 10K type strain sequencing project: providing services to taxonomists for standard genome sequencing and annotation.</title>
        <authorList>
            <consortium name="The Broad Institute Genomics Platform"/>
            <consortium name="The Broad Institute Genome Sequencing Center for Infectious Disease"/>
            <person name="Wu L."/>
            <person name="Ma J."/>
        </authorList>
    </citation>
    <scope>NUCLEOTIDE SEQUENCE [LARGE SCALE GENOMIC DNA]</scope>
    <source>
        <strain evidence="7">JCM 10083</strain>
    </source>
</reference>
<dbReference type="InterPro" id="IPR007197">
    <property type="entry name" value="rSAM"/>
</dbReference>
<dbReference type="PANTHER" id="PTHR43273:SF8">
    <property type="entry name" value="RADICAL SAM DOMAIN PROTEIN"/>
    <property type="match status" value="1"/>
</dbReference>
<organism evidence="6 7">
    <name type="scientific">Streptosporangium amethystogenes subsp. fukuiense</name>
    <dbReference type="NCBI Taxonomy" id="698418"/>
    <lineage>
        <taxon>Bacteria</taxon>
        <taxon>Bacillati</taxon>
        <taxon>Actinomycetota</taxon>
        <taxon>Actinomycetes</taxon>
        <taxon>Streptosporangiales</taxon>
        <taxon>Streptosporangiaceae</taxon>
        <taxon>Streptosporangium</taxon>
    </lineage>
</organism>
<evidence type="ECO:0000256" key="3">
    <source>
        <dbReference type="ARBA" id="ARBA00023004"/>
    </source>
</evidence>
<name>A0ABW2SQY6_9ACTN</name>
<keyword evidence="7" id="KW-1185">Reference proteome</keyword>
<dbReference type="SUPFAM" id="SSF102114">
    <property type="entry name" value="Radical SAM enzymes"/>
    <property type="match status" value="1"/>
</dbReference>
<evidence type="ECO:0000259" key="5">
    <source>
        <dbReference type="PROSITE" id="PS51918"/>
    </source>
</evidence>
<dbReference type="Pfam" id="PF04055">
    <property type="entry name" value="Radical_SAM"/>
    <property type="match status" value="1"/>
</dbReference>
<keyword evidence="3" id="KW-0408">Iron</keyword>
<dbReference type="SFLD" id="SFLDS00029">
    <property type="entry name" value="Radical_SAM"/>
    <property type="match status" value="1"/>
</dbReference>
<evidence type="ECO:0000256" key="2">
    <source>
        <dbReference type="ARBA" id="ARBA00022723"/>
    </source>
</evidence>
<dbReference type="NCBIfam" id="NF041718">
    <property type="entry name" value="rSAM_phane_AMC"/>
    <property type="match status" value="1"/>
</dbReference>
<dbReference type="SFLD" id="SFLDG01386">
    <property type="entry name" value="main_SPASM_domain-containing"/>
    <property type="match status" value="1"/>
</dbReference>
<dbReference type="InterPro" id="IPR023867">
    <property type="entry name" value="Sulphatase_maturase_rSAM"/>
</dbReference>
<proteinExistence type="predicted"/>
<dbReference type="Proteomes" id="UP001596514">
    <property type="component" value="Unassembled WGS sequence"/>
</dbReference>
<gene>
    <name evidence="6" type="primary">amcB</name>
    <name evidence="6" type="ORF">ACFQVD_01155</name>
</gene>
<comment type="caution">
    <text evidence="6">The sequence shown here is derived from an EMBL/GenBank/DDBJ whole genome shotgun (WGS) entry which is preliminary data.</text>
</comment>
<dbReference type="CDD" id="cd01335">
    <property type="entry name" value="Radical_SAM"/>
    <property type="match status" value="1"/>
</dbReference>
<dbReference type="PANTHER" id="PTHR43273">
    <property type="entry name" value="ANAEROBIC SULFATASE-MATURATING ENZYME HOMOLOG ASLB-RELATED"/>
    <property type="match status" value="1"/>
</dbReference>